<dbReference type="AlphaFoldDB" id="A0A9W3BFJ4"/>
<dbReference type="RefSeq" id="XP_055898205.1">
    <property type="nucleotide sequence ID" value="XM_056042230.1"/>
</dbReference>
<gene>
    <name evidence="2 3 4" type="primary">LOC106066666</name>
</gene>
<organism evidence="1 2">
    <name type="scientific">Biomphalaria glabrata</name>
    <name type="common">Bloodfluke planorb</name>
    <name type="synonym">Freshwater snail</name>
    <dbReference type="NCBI Taxonomy" id="6526"/>
    <lineage>
        <taxon>Eukaryota</taxon>
        <taxon>Metazoa</taxon>
        <taxon>Spiralia</taxon>
        <taxon>Lophotrochozoa</taxon>
        <taxon>Mollusca</taxon>
        <taxon>Gastropoda</taxon>
        <taxon>Heterobranchia</taxon>
        <taxon>Euthyneura</taxon>
        <taxon>Panpulmonata</taxon>
        <taxon>Hygrophila</taxon>
        <taxon>Lymnaeoidea</taxon>
        <taxon>Planorbidae</taxon>
        <taxon>Biomphalaria</taxon>
    </lineage>
</organism>
<evidence type="ECO:0000313" key="1">
    <source>
        <dbReference type="Proteomes" id="UP001165740"/>
    </source>
</evidence>
<sequence>MASQHHVNELEDDEPMRPMIDESLDLSHTYGDNECQESVGGAEADLNKLYDKCVKNPGHTNFIPVKEFTQQHLPEAYRNNDLFELIKTIADLTVRIGSQMVSPHRPKFWPNTKINYPFYGRGGDQSTRSGSGEMDVFRYKEGLGYDPSGSRFNAFSETQFDVENKTCPCDKCRDSDKPNSVWWVIIVNTAAHVVFDDVEAEHTSCRLFFDEPRCPTKVILEKLTVDVIDLDRDSCTLKHVTCDEALGSRLYKTATRRNDLWNKVLRKYQLRLADKLNFIVSHPHGCFKQVSIGQWVENLKVGEYEDGIEITKLTYTTSTCPGSSGAKVYCLGLAIGHVHNGVLKSGLNYSSIDLYRRF</sequence>
<name>A0A9W3BFJ4_BIOGL</name>
<protein>
    <submittedName>
        <fullName evidence="2 3">Uncharacterized protein LOC106066666</fullName>
    </submittedName>
</protein>
<evidence type="ECO:0000313" key="4">
    <source>
        <dbReference type="RefSeq" id="XP_055898205.1"/>
    </source>
</evidence>
<dbReference type="OMA" id="TAGDHEC"/>
<proteinExistence type="predicted"/>
<dbReference type="RefSeq" id="XP_055898204.1">
    <property type="nucleotide sequence ID" value="XM_056042229.1"/>
</dbReference>
<dbReference type="OrthoDB" id="6045352at2759"/>
<evidence type="ECO:0000313" key="2">
    <source>
        <dbReference type="RefSeq" id="XP_055898203.1"/>
    </source>
</evidence>
<keyword evidence="1" id="KW-1185">Reference proteome</keyword>
<dbReference type="GeneID" id="106066666"/>
<dbReference type="RefSeq" id="XP_055898203.1">
    <property type="nucleotide sequence ID" value="XM_056042228.1"/>
</dbReference>
<reference evidence="2 3" key="1">
    <citation type="submission" date="2025-04" db="UniProtKB">
        <authorList>
            <consortium name="RefSeq"/>
        </authorList>
    </citation>
    <scope>IDENTIFICATION</scope>
</reference>
<evidence type="ECO:0000313" key="3">
    <source>
        <dbReference type="RefSeq" id="XP_055898204.1"/>
    </source>
</evidence>
<accession>A0A9W3BFJ4</accession>
<dbReference type="Proteomes" id="UP001165740">
    <property type="component" value="Chromosome 9"/>
</dbReference>